<dbReference type="PROSITE" id="PS51318">
    <property type="entry name" value="TAT"/>
    <property type="match status" value="1"/>
</dbReference>
<reference evidence="2" key="1">
    <citation type="journal article" date="2014" name="Int. J. Syst. Evol. Microbiol.">
        <title>Complete genome sequence of Corynebacterium casei LMG S-19264T (=DSM 44701T), isolated from a smear-ripened cheese.</title>
        <authorList>
            <consortium name="US DOE Joint Genome Institute (JGI-PGF)"/>
            <person name="Walter F."/>
            <person name="Albersmeier A."/>
            <person name="Kalinowski J."/>
            <person name="Ruckert C."/>
        </authorList>
    </citation>
    <scope>NUCLEOTIDE SEQUENCE</scope>
    <source>
        <strain evidence="2">CGMCC 4.7368</strain>
    </source>
</reference>
<keyword evidence="1" id="KW-0732">Signal</keyword>
<feature type="signal peptide" evidence="1">
    <location>
        <begin position="1"/>
        <end position="36"/>
    </location>
</feature>
<protein>
    <recommendedName>
        <fullName evidence="4">Tat pathway signal sequence domain protein</fullName>
    </recommendedName>
</protein>
<accession>A0A917YRC2</accession>
<proteinExistence type="predicted"/>
<organism evidence="2 3">
    <name type="scientific">Nonomuraea cavernae</name>
    <dbReference type="NCBI Taxonomy" id="2045107"/>
    <lineage>
        <taxon>Bacteria</taxon>
        <taxon>Bacillati</taxon>
        <taxon>Actinomycetota</taxon>
        <taxon>Actinomycetes</taxon>
        <taxon>Streptosporangiales</taxon>
        <taxon>Streptosporangiaceae</taxon>
        <taxon>Nonomuraea</taxon>
    </lineage>
</organism>
<dbReference type="Proteomes" id="UP000646523">
    <property type="component" value="Unassembled WGS sequence"/>
</dbReference>
<dbReference type="AlphaFoldDB" id="A0A917YRC2"/>
<dbReference type="InterPro" id="IPR006311">
    <property type="entry name" value="TAT_signal"/>
</dbReference>
<sequence length="160" mass="16560">MPSKAPSRSRRLRLSALAVAVTAGALLAGNVTQAEAAPPEVISRWNNELVHSNSVSPGFSMFLSSGAYTISAKLSAANQGSSTINYSCILSAQGGADTDVAAVTLAPNATQSVVLNVVHNFTSTGQLTFACTKPVGTPAVRMQQVKITAIKVNTLDNQPF</sequence>
<feature type="chain" id="PRO_5037641751" description="Tat pathway signal sequence domain protein" evidence="1">
    <location>
        <begin position="37"/>
        <end position="160"/>
    </location>
</feature>
<comment type="caution">
    <text evidence="2">The sequence shown here is derived from an EMBL/GenBank/DDBJ whole genome shotgun (WGS) entry which is preliminary data.</text>
</comment>
<dbReference type="EMBL" id="BMNH01000002">
    <property type="protein sequence ID" value="GGO64213.1"/>
    <property type="molecule type" value="Genomic_DNA"/>
</dbReference>
<evidence type="ECO:0000256" key="1">
    <source>
        <dbReference type="SAM" id="SignalP"/>
    </source>
</evidence>
<keyword evidence="3" id="KW-1185">Reference proteome</keyword>
<evidence type="ECO:0008006" key="4">
    <source>
        <dbReference type="Google" id="ProtNLM"/>
    </source>
</evidence>
<gene>
    <name evidence="2" type="ORF">GCM10012289_13110</name>
</gene>
<evidence type="ECO:0000313" key="3">
    <source>
        <dbReference type="Proteomes" id="UP000646523"/>
    </source>
</evidence>
<reference evidence="2" key="2">
    <citation type="submission" date="2020-09" db="EMBL/GenBank/DDBJ databases">
        <authorList>
            <person name="Sun Q."/>
            <person name="Zhou Y."/>
        </authorList>
    </citation>
    <scope>NUCLEOTIDE SEQUENCE</scope>
    <source>
        <strain evidence="2">CGMCC 4.7368</strain>
    </source>
</reference>
<evidence type="ECO:0000313" key="2">
    <source>
        <dbReference type="EMBL" id="GGO64213.1"/>
    </source>
</evidence>
<name>A0A917YRC2_9ACTN</name>